<dbReference type="EMBL" id="CP060696">
    <property type="protein sequence ID" value="QNO18083.1"/>
    <property type="molecule type" value="Genomic_DNA"/>
</dbReference>
<evidence type="ECO:0000256" key="2">
    <source>
        <dbReference type="ARBA" id="ARBA00006295"/>
    </source>
</evidence>
<reference evidence="6 7" key="1">
    <citation type="submission" date="2020-08" db="EMBL/GenBank/DDBJ databases">
        <authorList>
            <person name="Ren C."/>
            <person name="Gu Y."/>
            <person name="Xu Y."/>
        </authorList>
    </citation>
    <scope>NUCLEOTIDE SEQUENCE [LARGE SCALE GENOMIC DNA]</scope>
    <source>
        <strain evidence="6 7">LBM18003</strain>
    </source>
</reference>
<keyword evidence="7" id="KW-1185">Reference proteome</keyword>
<dbReference type="Pfam" id="PF02195">
    <property type="entry name" value="ParB_N"/>
    <property type="match status" value="1"/>
</dbReference>
<gene>
    <name evidence="6" type="ORF">H6X83_14445</name>
</gene>
<name>A0A7G9WHC1_9FIRM</name>
<dbReference type="AlphaFoldDB" id="A0A7G9WHC1"/>
<dbReference type="Gene3D" id="3.90.1530.30">
    <property type="match status" value="1"/>
</dbReference>
<dbReference type="InterPro" id="IPR004437">
    <property type="entry name" value="ParB/RepB/Spo0J"/>
</dbReference>
<keyword evidence="3" id="KW-0159">Chromosome partition</keyword>
<evidence type="ECO:0000256" key="4">
    <source>
        <dbReference type="ARBA" id="ARBA00023125"/>
    </source>
</evidence>
<evidence type="ECO:0000313" key="6">
    <source>
        <dbReference type="EMBL" id="QNO18083.1"/>
    </source>
</evidence>
<dbReference type="InterPro" id="IPR036086">
    <property type="entry name" value="ParB/Sulfiredoxin_sf"/>
</dbReference>
<dbReference type="FunFam" id="1.10.10.2830:FF:000001">
    <property type="entry name" value="Chromosome partitioning protein ParB"/>
    <property type="match status" value="1"/>
</dbReference>
<sequence>MSSKQRGLGKGLDIIFAENDAEDGNVSVTLNINEIEPNRSQPRREFDETEMAELADSIAKHGILQPLLVRPLHDEGGYQIVAGERRWRAARMAGLQEIPALVRELSDQQVMELALIENLQRADLNPLEEAQGFQALMDEYAMTQEEVADSVGKSRPSIANALRLTRLPAEVQKLLSEGKLTSGQGRTLLAFPPEHQVPMAFRCVQEGLTVRQLEKLAKQFSTNPKEASIQKEIPFYDEAALSLHEQLGRRVKVTGSRKKGVLQIEFSGEEDLKALLKLFE</sequence>
<comment type="similarity">
    <text evidence="2">Belongs to the ParB family.</text>
</comment>
<dbReference type="InterPro" id="IPR050336">
    <property type="entry name" value="Chromosome_partition/occlusion"/>
</dbReference>
<dbReference type="GO" id="GO:0005694">
    <property type="term" value="C:chromosome"/>
    <property type="evidence" value="ECO:0007669"/>
    <property type="project" value="TreeGrafter"/>
</dbReference>
<dbReference type="GO" id="GO:0045881">
    <property type="term" value="P:positive regulation of sporulation resulting in formation of a cellular spore"/>
    <property type="evidence" value="ECO:0007669"/>
    <property type="project" value="TreeGrafter"/>
</dbReference>
<organism evidence="6 7">
    <name type="scientific">Caproicibacterium amylolyticum</name>
    <dbReference type="NCBI Taxonomy" id="2766537"/>
    <lineage>
        <taxon>Bacteria</taxon>
        <taxon>Bacillati</taxon>
        <taxon>Bacillota</taxon>
        <taxon>Clostridia</taxon>
        <taxon>Eubacteriales</taxon>
        <taxon>Oscillospiraceae</taxon>
        <taxon>Caproicibacterium</taxon>
    </lineage>
</organism>
<evidence type="ECO:0000256" key="1">
    <source>
        <dbReference type="ARBA" id="ARBA00004453"/>
    </source>
</evidence>
<dbReference type="SUPFAM" id="SSF109709">
    <property type="entry name" value="KorB DNA-binding domain-like"/>
    <property type="match status" value="1"/>
</dbReference>
<dbReference type="SUPFAM" id="SSF110849">
    <property type="entry name" value="ParB/Sulfiredoxin"/>
    <property type="match status" value="1"/>
</dbReference>
<keyword evidence="4" id="KW-0238">DNA-binding</keyword>
<dbReference type="Pfam" id="PF17762">
    <property type="entry name" value="HTH_ParB"/>
    <property type="match status" value="1"/>
</dbReference>
<dbReference type="InterPro" id="IPR003115">
    <property type="entry name" value="ParB_N"/>
</dbReference>
<accession>A0A7G9WHC1</accession>
<evidence type="ECO:0000259" key="5">
    <source>
        <dbReference type="SMART" id="SM00470"/>
    </source>
</evidence>
<dbReference type="Gene3D" id="1.10.10.2830">
    <property type="match status" value="1"/>
</dbReference>
<dbReference type="CDD" id="cd16393">
    <property type="entry name" value="SPO0J_N"/>
    <property type="match status" value="1"/>
</dbReference>
<evidence type="ECO:0000256" key="3">
    <source>
        <dbReference type="ARBA" id="ARBA00022829"/>
    </source>
</evidence>
<feature type="domain" description="ParB-like N-terminal" evidence="5">
    <location>
        <begin position="28"/>
        <end position="119"/>
    </location>
</feature>
<dbReference type="SMART" id="SM00470">
    <property type="entry name" value="ParB"/>
    <property type="match status" value="1"/>
</dbReference>
<comment type="subcellular location">
    <subcellularLocation>
        <location evidence="1">Cytoplasm</location>
        <location evidence="1">Nucleoid</location>
    </subcellularLocation>
</comment>
<dbReference type="InterPro" id="IPR041468">
    <property type="entry name" value="HTH_ParB/Spo0J"/>
</dbReference>
<dbReference type="KEGG" id="caml:H6X83_14445"/>
<dbReference type="GO" id="GO:0003677">
    <property type="term" value="F:DNA binding"/>
    <property type="evidence" value="ECO:0007669"/>
    <property type="project" value="UniProtKB-KW"/>
</dbReference>
<dbReference type="GO" id="GO:0009295">
    <property type="term" value="C:nucleoid"/>
    <property type="evidence" value="ECO:0007669"/>
    <property type="project" value="UniProtKB-SubCell"/>
</dbReference>
<dbReference type="GO" id="GO:0007059">
    <property type="term" value="P:chromosome segregation"/>
    <property type="evidence" value="ECO:0007669"/>
    <property type="project" value="UniProtKB-KW"/>
</dbReference>
<dbReference type="PANTHER" id="PTHR33375:SF1">
    <property type="entry name" value="CHROMOSOME-PARTITIONING PROTEIN PARB-RELATED"/>
    <property type="match status" value="1"/>
</dbReference>
<protein>
    <submittedName>
        <fullName evidence="6">ParB/RepB/Spo0J family partition protein</fullName>
    </submittedName>
</protein>
<dbReference type="FunFam" id="3.90.1530.30:FF:000001">
    <property type="entry name" value="Chromosome partitioning protein ParB"/>
    <property type="match status" value="1"/>
</dbReference>
<dbReference type="NCBIfam" id="TIGR00180">
    <property type="entry name" value="parB_part"/>
    <property type="match status" value="1"/>
</dbReference>
<dbReference type="PANTHER" id="PTHR33375">
    <property type="entry name" value="CHROMOSOME-PARTITIONING PROTEIN PARB-RELATED"/>
    <property type="match status" value="1"/>
</dbReference>
<dbReference type="Proteomes" id="UP000516046">
    <property type="component" value="Chromosome"/>
</dbReference>
<evidence type="ECO:0000313" key="7">
    <source>
        <dbReference type="Proteomes" id="UP000516046"/>
    </source>
</evidence>
<proteinExistence type="inferred from homology"/>